<evidence type="ECO:0000313" key="2">
    <source>
        <dbReference type="EMBL" id="TNU88353.1"/>
    </source>
</evidence>
<proteinExistence type="predicted"/>
<dbReference type="Proteomes" id="UP000312594">
    <property type="component" value="Unassembled WGS sequence"/>
</dbReference>
<dbReference type="InterPro" id="IPR012337">
    <property type="entry name" value="RNaseH-like_sf"/>
</dbReference>
<dbReference type="EMBL" id="VEVP01000066">
    <property type="protein sequence ID" value="TNU88353.1"/>
    <property type="molecule type" value="Genomic_DNA"/>
</dbReference>
<dbReference type="Gene3D" id="3.30.420.10">
    <property type="entry name" value="Ribonuclease H-like superfamily/Ribonuclease H"/>
    <property type="match status" value="1"/>
</dbReference>
<comment type="caution">
    <text evidence="2">The sequence shown here is derived from an EMBL/GenBank/DDBJ whole genome shotgun (WGS) entry which is preliminary data.</text>
</comment>
<dbReference type="AlphaFoldDB" id="A0A5C5BPV5"/>
<dbReference type="RefSeq" id="WP_139913171.1">
    <property type="nucleotide sequence ID" value="NZ_BQNE01000001.1"/>
</dbReference>
<reference evidence="2 3" key="1">
    <citation type="journal article" date="2005" name="Appl. Environ. Microbiol.">
        <title>Intestinal bacterial communities that produce active estrogen-like compounds enterodiol and enterolactone in humans.</title>
        <authorList>
            <person name="Clavel T."/>
            <person name="Henderson G."/>
            <person name="Alpert C.A."/>
            <person name="Philippe C."/>
            <person name="Rigottier-Gois L."/>
            <person name="Dore J."/>
            <person name="Blaut M."/>
        </authorList>
    </citation>
    <scope>NUCLEOTIDE SEQUENCE [LARGE SCALE GENOMIC DNA]</scope>
    <source>
        <strain evidence="2 3">SECO-MT75m2</strain>
    </source>
</reference>
<evidence type="ECO:0008006" key="4">
    <source>
        <dbReference type="Google" id="ProtNLM"/>
    </source>
</evidence>
<organism evidence="2 3">
    <name type="scientific">Eggerthella lenta</name>
    <name type="common">Eubacterium lentum</name>
    <dbReference type="NCBI Taxonomy" id="84112"/>
    <lineage>
        <taxon>Bacteria</taxon>
        <taxon>Bacillati</taxon>
        <taxon>Actinomycetota</taxon>
        <taxon>Coriobacteriia</taxon>
        <taxon>Eggerthellales</taxon>
        <taxon>Eggerthellaceae</taxon>
        <taxon>Eggerthella</taxon>
    </lineage>
</organism>
<protein>
    <recommendedName>
        <fullName evidence="4">Integrase catalytic domain-containing protein</fullName>
    </recommendedName>
</protein>
<dbReference type="InterPro" id="IPR036397">
    <property type="entry name" value="RNaseH_sf"/>
</dbReference>
<evidence type="ECO:0000313" key="3">
    <source>
        <dbReference type="Proteomes" id="UP000312594"/>
    </source>
</evidence>
<feature type="region of interest" description="Disordered" evidence="1">
    <location>
        <begin position="1"/>
        <end position="31"/>
    </location>
</feature>
<accession>A0A5C5BPV5</accession>
<evidence type="ECO:0000256" key="1">
    <source>
        <dbReference type="SAM" id="MobiDB-lite"/>
    </source>
</evidence>
<gene>
    <name evidence="2" type="ORF">FIC87_14640</name>
</gene>
<name>A0A5C5BPV5_EGGLN</name>
<dbReference type="GO" id="GO:0003676">
    <property type="term" value="F:nucleic acid binding"/>
    <property type="evidence" value="ECO:0007669"/>
    <property type="project" value="InterPro"/>
</dbReference>
<sequence>MGTLTKLDLPKAVRYRPRSKSSDGGRSPQIPRAALEGRRWSDFQALDAADRENAVEMDTVVGRQGKDEQCVLTMFVRRIGFQFYILLPDKTTESVIHAIDTFQDIYGTRFGKVFSLVVCDRGSEFADAERIEHGKNGKRRLRLYYTDPQRSQQKPRAERRHAELRRILPKGKIDFDRLTGRDMAACMSHVNSYMVGSMGWASPMNLAMALFPKGLLCAYGVERIDPKEVDLTPSLVPHAIVKM</sequence>
<dbReference type="SUPFAM" id="SSF53098">
    <property type="entry name" value="Ribonuclease H-like"/>
    <property type="match status" value="1"/>
</dbReference>